<dbReference type="Pfam" id="PF03372">
    <property type="entry name" value="Exo_endo_phos"/>
    <property type="match status" value="1"/>
</dbReference>
<protein>
    <recommendedName>
        <fullName evidence="1">Endonuclease/exonuclease/phosphatase domain-containing protein</fullName>
    </recommendedName>
</protein>
<dbReference type="Gene3D" id="3.60.10.10">
    <property type="entry name" value="Endonuclease/exonuclease/phosphatase"/>
    <property type="match status" value="1"/>
</dbReference>
<evidence type="ECO:0000313" key="3">
    <source>
        <dbReference type="Proteomes" id="UP001293593"/>
    </source>
</evidence>
<gene>
    <name evidence="2" type="ORF">QN277_029461</name>
</gene>
<organism evidence="2 3">
    <name type="scientific">Acacia crassicarpa</name>
    <name type="common">northern wattle</name>
    <dbReference type="NCBI Taxonomy" id="499986"/>
    <lineage>
        <taxon>Eukaryota</taxon>
        <taxon>Viridiplantae</taxon>
        <taxon>Streptophyta</taxon>
        <taxon>Embryophyta</taxon>
        <taxon>Tracheophyta</taxon>
        <taxon>Spermatophyta</taxon>
        <taxon>Magnoliopsida</taxon>
        <taxon>eudicotyledons</taxon>
        <taxon>Gunneridae</taxon>
        <taxon>Pentapetalae</taxon>
        <taxon>rosids</taxon>
        <taxon>fabids</taxon>
        <taxon>Fabales</taxon>
        <taxon>Fabaceae</taxon>
        <taxon>Caesalpinioideae</taxon>
        <taxon>mimosoid clade</taxon>
        <taxon>Acacieae</taxon>
        <taxon>Acacia</taxon>
    </lineage>
</organism>
<proteinExistence type="predicted"/>
<dbReference type="PANTHER" id="PTHR35218">
    <property type="entry name" value="RNASE H DOMAIN-CONTAINING PROTEIN"/>
    <property type="match status" value="1"/>
</dbReference>
<dbReference type="EMBL" id="JAWXYG010000009">
    <property type="protein sequence ID" value="KAK4264130.1"/>
    <property type="molecule type" value="Genomic_DNA"/>
</dbReference>
<dbReference type="GO" id="GO:0003824">
    <property type="term" value="F:catalytic activity"/>
    <property type="evidence" value="ECO:0007669"/>
    <property type="project" value="InterPro"/>
</dbReference>
<keyword evidence="3" id="KW-1185">Reference proteome</keyword>
<reference evidence="2" key="1">
    <citation type="submission" date="2023-10" db="EMBL/GenBank/DDBJ databases">
        <title>Chromosome-level genome of the transformable northern wattle, Acacia crassicarpa.</title>
        <authorList>
            <person name="Massaro I."/>
            <person name="Sinha N.R."/>
            <person name="Poethig S."/>
            <person name="Leichty A.R."/>
        </authorList>
    </citation>
    <scope>NUCLEOTIDE SEQUENCE</scope>
    <source>
        <strain evidence="2">Acra3RX</strain>
        <tissue evidence="2">Leaf</tissue>
    </source>
</reference>
<comment type="caution">
    <text evidence="2">The sequence shown here is derived from an EMBL/GenBank/DDBJ whole genome shotgun (WGS) entry which is preliminary data.</text>
</comment>
<name>A0AAE1MGD2_9FABA</name>
<dbReference type="PANTHER" id="PTHR35218:SF9">
    <property type="entry name" value="ENDONUCLEASE_EXONUCLEASE_PHOSPHATASE DOMAIN-CONTAINING PROTEIN"/>
    <property type="match status" value="1"/>
</dbReference>
<sequence>MKIISWNCQGLGRTLTVKNLKDMVKKFRPSVIFLMETKMRAEKVAKVRTKCGFINEIVVEPRGLAGGLTVWWLDNVSLQVLVKTQNIIHVLVNSDGQNIPRLISFVYGPPKEGERRVVWNTLRRLATNVEVSWLVTGDFNDLLS</sequence>
<dbReference type="SUPFAM" id="SSF56219">
    <property type="entry name" value="DNase I-like"/>
    <property type="match status" value="1"/>
</dbReference>
<evidence type="ECO:0000313" key="2">
    <source>
        <dbReference type="EMBL" id="KAK4264130.1"/>
    </source>
</evidence>
<evidence type="ECO:0000259" key="1">
    <source>
        <dbReference type="Pfam" id="PF03372"/>
    </source>
</evidence>
<dbReference type="Proteomes" id="UP001293593">
    <property type="component" value="Unassembled WGS sequence"/>
</dbReference>
<dbReference type="InterPro" id="IPR036691">
    <property type="entry name" value="Endo/exonu/phosph_ase_sf"/>
</dbReference>
<dbReference type="AlphaFoldDB" id="A0AAE1MGD2"/>
<feature type="domain" description="Endonuclease/exonuclease/phosphatase" evidence="1">
    <location>
        <begin position="4"/>
        <end position="141"/>
    </location>
</feature>
<accession>A0AAE1MGD2</accession>
<dbReference type="InterPro" id="IPR005135">
    <property type="entry name" value="Endo/exonuclease/phosphatase"/>
</dbReference>